<dbReference type="PANTHER" id="PTHR46612:SF1">
    <property type="entry name" value="XYLOSIDE XYLOSYLTRANSFERASE 1"/>
    <property type="match status" value="1"/>
</dbReference>
<dbReference type="InterPro" id="IPR042465">
    <property type="entry name" value="XXLT1"/>
</dbReference>
<name>A0A7R9H680_TIMPO</name>
<reference evidence="2" key="1">
    <citation type="submission" date="2020-11" db="EMBL/GenBank/DDBJ databases">
        <authorList>
            <person name="Tran Van P."/>
        </authorList>
    </citation>
    <scope>NUCLEOTIDE SEQUENCE</scope>
</reference>
<sequence length="370" mass="42786">MRVLHKILINLIVVVSFLVCFYAFQTGGFRESRIHNIFENETLLAGRNESIKDNQNGSYGYSTTLRVHETPVSVKHTKNDNYNVWCIFTKVTGNVPMKFKFKTFTRSLMEHSTVYIKFHIITDNSSRTIAEEIIESLKISFGKFEVVYYNVDILAEKLSDIVTAMQPHFSSQPGTYYSDALFFMSMGLHRIALDQNCVAMFDVDTKLRDDVGQLFQEFDSFEESTLFGLAPELTPVYRHVLYIYRSKHKGTKFGEPISKGGFPGVNSGVMLLRLDRMRESVTYNQLLKSAMVEKLASKYQFKGHLGDQDFYTLLGMEHPELIHVLPCTWNRQLCTWWRDHGYQDVFKDFFRCQGPVRLYHGNCNTPIPSD</sequence>
<organism evidence="2">
    <name type="scientific">Timema poppense</name>
    <name type="common">Walking stick</name>
    <dbReference type="NCBI Taxonomy" id="170557"/>
    <lineage>
        <taxon>Eukaryota</taxon>
        <taxon>Metazoa</taxon>
        <taxon>Ecdysozoa</taxon>
        <taxon>Arthropoda</taxon>
        <taxon>Hexapoda</taxon>
        <taxon>Insecta</taxon>
        <taxon>Pterygota</taxon>
        <taxon>Neoptera</taxon>
        <taxon>Polyneoptera</taxon>
        <taxon>Phasmatodea</taxon>
        <taxon>Timematodea</taxon>
        <taxon>Timematoidea</taxon>
        <taxon>Timematidae</taxon>
        <taxon>Timema</taxon>
    </lineage>
</organism>
<evidence type="ECO:0000256" key="1">
    <source>
        <dbReference type="SAM" id="Phobius"/>
    </source>
</evidence>
<dbReference type="Gene3D" id="3.90.550.10">
    <property type="entry name" value="Spore Coat Polysaccharide Biosynthesis Protein SpsA, Chain A"/>
    <property type="match status" value="1"/>
</dbReference>
<keyword evidence="1" id="KW-1133">Transmembrane helix</keyword>
<keyword evidence="1" id="KW-0812">Transmembrane</keyword>
<evidence type="ECO:0008006" key="3">
    <source>
        <dbReference type="Google" id="ProtNLM"/>
    </source>
</evidence>
<dbReference type="EMBL" id="OD003334">
    <property type="protein sequence ID" value="CAD7407555.1"/>
    <property type="molecule type" value="Genomic_DNA"/>
</dbReference>
<evidence type="ECO:0000313" key="2">
    <source>
        <dbReference type="EMBL" id="CAD7407555.1"/>
    </source>
</evidence>
<dbReference type="AlphaFoldDB" id="A0A7R9H680"/>
<dbReference type="InterPro" id="IPR029044">
    <property type="entry name" value="Nucleotide-diphossugar_trans"/>
</dbReference>
<feature type="transmembrane region" description="Helical" evidence="1">
    <location>
        <begin position="7"/>
        <end position="24"/>
    </location>
</feature>
<dbReference type="GO" id="GO:0005789">
    <property type="term" value="C:endoplasmic reticulum membrane"/>
    <property type="evidence" value="ECO:0007669"/>
    <property type="project" value="TreeGrafter"/>
</dbReference>
<accession>A0A7R9H680</accession>
<dbReference type="PANTHER" id="PTHR46612">
    <property type="entry name" value="XYLOSIDE XYLOSYLTRANSFERASE 1"/>
    <property type="match status" value="1"/>
</dbReference>
<proteinExistence type="predicted"/>
<keyword evidence="1" id="KW-0472">Membrane</keyword>
<dbReference type="SUPFAM" id="SSF53448">
    <property type="entry name" value="Nucleotide-diphospho-sugar transferases"/>
    <property type="match status" value="1"/>
</dbReference>
<gene>
    <name evidence="2" type="ORF">TPSB3V08_LOCUS5949</name>
</gene>
<dbReference type="GO" id="GO:0140560">
    <property type="term" value="F:xylosyl alpha-1,3-xylosyltransferase activity"/>
    <property type="evidence" value="ECO:0007669"/>
    <property type="project" value="TreeGrafter"/>
</dbReference>
<dbReference type="GO" id="GO:0016266">
    <property type="term" value="P:protein O-linked glycosylation via N-acetyl-galactosamine"/>
    <property type="evidence" value="ECO:0007669"/>
    <property type="project" value="TreeGrafter"/>
</dbReference>
<protein>
    <recommendedName>
        <fullName evidence="3">Xyloside xylosyltransferase 1</fullName>
    </recommendedName>
</protein>